<evidence type="ECO:0000259" key="2">
    <source>
        <dbReference type="Pfam" id="PF00675"/>
    </source>
</evidence>
<feature type="coiled-coil region" evidence="1">
    <location>
        <begin position="330"/>
        <end position="357"/>
    </location>
</feature>
<evidence type="ECO:0000313" key="5">
    <source>
        <dbReference type="Proteomes" id="UP000784700"/>
    </source>
</evidence>
<dbReference type="AlphaFoldDB" id="A0A9Q8ILL9"/>
<dbReference type="RefSeq" id="WP_140924338.1">
    <property type="nucleotide sequence ID" value="NZ_QUBF01000005.1"/>
</dbReference>
<dbReference type="PANTHER" id="PTHR11851:SF134">
    <property type="entry name" value="ZINC-DEPENDENT PROTEASE"/>
    <property type="match status" value="1"/>
</dbReference>
<dbReference type="EMBL" id="QUBG01000005">
    <property type="protein sequence ID" value="TPR43493.1"/>
    <property type="molecule type" value="Genomic_DNA"/>
</dbReference>
<proteinExistence type="predicted"/>
<dbReference type="InterPro" id="IPR011765">
    <property type="entry name" value="Pept_M16_N"/>
</dbReference>
<dbReference type="InterPro" id="IPR011249">
    <property type="entry name" value="Metalloenz_LuxS/M16"/>
</dbReference>
<dbReference type="Gene3D" id="3.30.830.10">
    <property type="entry name" value="Metalloenzyme, LuxS/M16 peptidase-like"/>
    <property type="match status" value="2"/>
</dbReference>
<dbReference type="PANTHER" id="PTHR11851">
    <property type="entry name" value="METALLOPROTEASE"/>
    <property type="match status" value="1"/>
</dbReference>
<protein>
    <submittedName>
        <fullName evidence="4">Insulinase family protein</fullName>
    </submittedName>
</protein>
<dbReference type="InterPro" id="IPR007863">
    <property type="entry name" value="Peptidase_M16_C"/>
</dbReference>
<name>A0A9Q8ILL9_9LACO</name>
<gene>
    <name evidence="4" type="ORF">DY130_05620</name>
</gene>
<dbReference type="GeneID" id="58108609"/>
<feature type="domain" description="Peptidase M16 C-terminal" evidence="3">
    <location>
        <begin position="180"/>
        <end position="344"/>
    </location>
</feature>
<accession>A0A9Q8ILL9</accession>
<organism evidence="4 5">
    <name type="scientific">Apilactobacillus micheneri</name>
    <dbReference type="NCBI Taxonomy" id="1899430"/>
    <lineage>
        <taxon>Bacteria</taxon>
        <taxon>Bacillati</taxon>
        <taxon>Bacillota</taxon>
        <taxon>Bacilli</taxon>
        <taxon>Lactobacillales</taxon>
        <taxon>Lactobacillaceae</taxon>
        <taxon>Apilactobacillus</taxon>
    </lineage>
</organism>
<dbReference type="Pfam" id="PF05193">
    <property type="entry name" value="Peptidase_M16_C"/>
    <property type="match status" value="1"/>
</dbReference>
<dbReference type="GO" id="GO:0046872">
    <property type="term" value="F:metal ion binding"/>
    <property type="evidence" value="ECO:0007669"/>
    <property type="project" value="InterPro"/>
</dbReference>
<sequence>MIKLKYPQYNETVYKEQLENGLTVVIEPKKGFQKTYASLTIKYGSIDNTFISYDNEKKEMPAGIAHFLEHKMFDKDGYDAMDVFSKYGASSNAFTSFNRTSYLFSCTNYVNENLNTLLDFVQIPYFNEKKVNKEKGIIAQEIKMYNNDPNAALYFNTIQNMYPDSHLNVDIAGTVESINKITTDDLYTAHKTFYQPANMQLNVVGNVDPDEVIKIIKENQDNKTFLPAKDIKRIQAPSKKINDLNRRQMDVFNSKVAVGIKGDSALGKNIKYELSISLLLEILFSEDSDNYAYLYNHGIIDDSFGFDFDCNRNFNFSIIAGDTEYPKEFINNIKDILMNAINNLDNYTDDLELIKREEIGQHILIMNSIEATANNLGDSDNNFINLYDEIRLINDITINDLKEYGAKLLLGDNIISNIIIPYSNK</sequence>
<dbReference type="Pfam" id="PF00675">
    <property type="entry name" value="Peptidase_M16"/>
    <property type="match status" value="1"/>
</dbReference>
<comment type="caution">
    <text evidence="4">The sequence shown here is derived from an EMBL/GenBank/DDBJ whole genome shotgun (WGS) entry which is preliminary data.</text>
</comment>
<feature type="domain" description="Peptidase M16 N-terminal" evidence="2">
    <location>
        <begin position="24"/>
        <end position="173"/>
    </location>
</feature>
<dbReference type="NCBIfam" id="NF047421">
    <property type="entry name" value="YfmH_fam"/>
    <property type="match status" value="1"/>
</dbReference>
<evidence type="ECO:0000256" key="1">
    <source>
        <dbReference type="SAM" id="Coils"/>
    </source>
</evidence>
<dbReference type="Proteomes" id="UP000784700">
    <property type="component" value="Unassembled WGS sequence"/>
</dbReference>
<reference evidence="4" key="1">
    <citation type="submission" date="2018-08" db="EMBL/GenBank/DDBJ databases">
        <title>Comparative genomics of wild bee and flower associated Lactobacillus reveals potential adaptation to the bee host.</title>
        <authorList>
            <person name="Vuong H.Q."/>
            <person name="Mcfrederick Q.S."/>
        </authorList>
    </citation>
    <scope>NUCLEOTIDE SEQUENCE</scope>
    <source>
        <strain evidence="4">HV_63</strain>
    </source>
</reference>
<evidence type="ECO:0000313" key="4">
    <source>
        <dbReference type="EMBL" id="TPR43493.1"/>
    </source>
</evidence>
<dbReference type="SUPFAM" id="SSF63411">
    <property type="entry name" value="LuxS/MPP-like metallohydrolase"/>
    <property type="match status" value="2"/>
</dbReference>
<dbReference type="InterPro" id="IPR050361">
    <property type="entry name" value="MPP/UQCRC_Complex"/>
</dbReference>
<evidence type="ECO:0000259" key="3">
    <source>
        <dbReference type="Pfam" id="PF05193"/>
    </source>
</evidence>
<keyword evidence="1" id="KW-0175">Coiled coil</keyword>